<sequence length="81" mass="9247">MSRGLRQSSKKVVLIVHRQPPNHSRRQTKTNKDQNGISGLTSKEPVKVSPFVPATGKQRHRRPPVFFADYPKPSTRPPRHN</sequence>
<protein>
    <submittedName>
        <fullName evidence="2">Protein GOLVEN 10</fullName>
    </submittedName>
</protein>
<evidence type="ECO:0000313" key="3">
    <source>
        <dbReference type="Proteomes" id="UP001558713"/>
    </source>
</evidence>
<dbReference type="Proteomes" id="UP001558713">
    <property type="component" value="Unassembled WGS sequence"/>
</dbReference>
<name>A0ABD1BYD0_CARAN</name>
<evidence type="ECO:0000313" key="2">
    <source>
        <dbReference type="EMBL" id="KAL1222227.1"/>
    </source>
</evidence>
<dbReference type="EMBL" id="JBANAX010000105">
    <property type="protein sequence ID" value="KAL1222227.1"/>
    <property type="molecule type" value="Genomic_DNA"/>
</dbReference>
<organism evidence="2 3">
    <name type="scientific">Cardamine amara subsp. amara</name>
    <dbReference type="NCBI Taxonomy" id="228776"/>
    <lineage>
        <taxon>Eukaryota</taxon>
        <taxon>Viridiplantae</taxon>
        <taxon>Streptophyta</taxon>
        <taxon>Embryophyta</taxon>
        <taxon>Tracheophyta</taxon>
        <taxon>Spermatophyta</taxon>
        <taxon>Magnoliopsida</taxon>
        <taxon>eudicotyledons</taxon>
        <taxon>Gunneridae</taxon>
        <taxon>Pentapetalae</taxon>
        <taxon>rosids</taxon>
        <taxon>malvids</taxon>
        <taxon>Brassicales</taxon>
        <taxon>Brassicaceae</taxon>
        <taxon>Cardamineae</taxon>
        <taxon>Cardamine</taxon>
    </lineage>
</organism>
<dbReference type="AlphaFoldDB" id="A0ABD1BYD0"/>
<comment type="caution">
    <text evidence="2">The sequence shown here is derived from an EMBL/GenBank/DDBJ whole genome shotgun (WGS) entry which is preliminary data.</text>
</comment>
<feature type="region of interest" description="Disordered" evidence="1">
    <location>
        <begin position="1"/>
        <end position="81"/>
    </location>
</feature>
<accession>A0ABD1BYD0</accession>
<gene>
    <name evidence="2" type="ORF">V5N11_026744</name>
</gene>
<evidence type="ECO:0000256" key="1">
    <source>
        <dbReference type="SAM" id="MobiDB-lite"/>
    </source>
</evidence>
<reference evidence="2 3" key="1">
    <citation type="submission" date="2024-04" db="EMBL/GenBank/DDBJ databases">
        <title>Genome assembly C_amara_ONT_v2.</title>
        <authorList>
            <person name="Yant L."/>
            <person name="Moore C."/>
            <person name="Slenker M."/>
        </authorList>
    </citation>
    <scope>NUCLEOTIDE SEQUENCE [LARGE SCALE GENOMIC DNA]</scope>
    <source>
        <tissue evidence="2">Leaf</tissue>
    </source>
</reference>
<keyword evidence="3" id="KW-1185">Reference proteome</keyword>
<proteinExistence type="predicted"/>